<protein>
    <submittedName>
        <fullName evidence="10">D-alanyl-D-alanine carboxypeptidase</fullName>
        <ecNumber evidence="10">3.4.16.4</ecNumber>
    </submittedName>
</protein>
<evidence type="ECO:0000256" key="5">
    <source>
        <dbReference type="ARBA" id="ARBA00022984"/>
    </source>
</evidence>
<keyword evidence="2 8" id="KW-0732">Signal</keyword>
<dbReference type="Pfam" id="PF00768">
    <property type="entry name" value="Peptidase_S11"/>
    <property type="match status" value="1"/>
</dbReference>
<evidence type="ECO:0000313" key="11">
    <source>
        <dbReference type="Proteomes" id="UP001232445"/>
    </source>
</evidence>
<evidence type="ECO:0000256" key="7">
    <source>
        <dbReference type="RuleBase" id="RU004016"/>
    </source>
</evidence>
<evidence type="ECO:0000256" key="8">
    <source>
        <dbReference type="SAM" id="SignalP"/>
    </source>
</evidence>
<feature type="chain" id="PRO_5047414319" evidence="8">
    <location>
        <begin position="26"/>
        <end position="375"/>
    </location>
</feature>
<evidence type="ECO:0000256" key="3">
    <source>
        <dbReference type="ARBA" id="ARBA00022801"/>
    </source>
</evidence>
<dbReference type="EMBL" id="JAUSUQ010000006">
    <property type="protein sequence ID" value="MDQ0339180.1"/>
    <property type="molecule type" value="Genomic_DNA"/>
</dbReference>
<dbReference type="InterPro" id="IPR001967">
    <property type="entry name" value="Peptidase_S11_N"/>
</dbReference>
<feature type="signal peptide" evidence="8">
    <location>
        <begin position="1"/>
        <end position="25"/>
    </location>
</feature>
<comment type="caution">
    <text evidence="10">The sequence shown here is derived from an EMBL/GenBank/DDBJ whole genome shotgun (WGS) entry which is preliminary data.</text>
</comment>
<evidence type="ECO:0000259" key="9">
    <source>
        <dbReference type="Pfam" id="PF00768"/>
    </source>
</evidence>
<dbReference type="InterPro" id="IPR012338">
    <property type="entry name" value="Beta-lactam/transpept-like"/>
</dbReference>
<keyword evidence="10" id="KW-0645">Protease</keyword>
<feature type="domain" description="Peptidase S11 D-alanyl-D-alanine carboxypeptidase A N-terminal" evidence="9">
    <location>
        <begin position="25"/>
        <end position="251"/>
    </location>
</feature>
<keyword evidence="4" id="KW-0133">Cell shape</keyword>
<evidence type="ECO:0000256" key="4">
    <source>
        <dbReference type="ARBA" id="ARBA00022960"/>
    </source>
</evidence>
<keyword evidence="5" id="KW-0573">Peptidoglycan synthesis</keyword>
<dbReference type="Proteomes" id="UP001232445">
    <property type="component" value="Unassembled WGS sequence"/>
</dbReference>
<dbReference type="Gene3D" id="2.30.140.30">
    <property type="match status" value="1"/>
</dbReference>
<dbReference type="GO" id="GO:0009002">
    <property type="term" value="F:serine-type D-Ala-D-Ala carboxypeptidase activity"/>
    <property type="evidence" value="ECO:0007669"/>
    <property type="project" value="UniProtKB-EC"/>
</dbReference>
<comment type="similarity">
    <text evidence="1 7">Belongs to the peptidase S11 family.</text>
</comment>
<organism evidence="10 11">
    <name type="scientific">Caldalkalibacillus uzonensis</name>
    <dbReference type="NCBI Taxonomy" id="353224"/>
    <lineage>
        <taxon>Bacteria</taxon>
        <taxon>Bacillati</taxon>
        <taxon>Bacillota</taxon>
        <taxon>Bacilli</taxon>
        <taxon>Bacillales</taxon>
        <taxon>Bacillaceae</taxon>
        <taxon>Caldalkalibacillus</taxon>
    </lineage>
</organism>
<gene>
    <name evidence="10" type="ORF">J2S00_001966</name>
</gene>
<dbReference type="InterPro" id="IPR018044">
    <property type="entry name" value="Peptidase_S11"/>
</dbReference>
<evidence type="ECO:0000313" key="10">
    <source>
        <dbReference type="EMBL" id="MDQ0339180.1"/>
    </source>
</evidence>
<keyword evidence="6" id="KW-0961">Cell wall biogenesis/degradation</keyword>
<dbReference type="PANTHER" id="PTHR21581:SF33">
    <property type="entry name" value="D-ALANYL-D-ALANINE CARBOXYPEPTIDASE DACB"/>
    <property type="match status" value="1"/>
</dbReference>
<dbReference type="EC" id="3.4.16.4" evidence="10"/>
<accession>A0ABU0CUI1</accession>
<keyword evidence="11" id="KW-1185">Reference proteome</keyword>
<evidence type="ECO:0000256" key="6">
    <source>
        <dbReference type="ARBA" id="ARBA00023316"/>
    </source>
</evidence>
<dbReference type="PRINTS" id="PR00725">
    <property type="entry name" value="DADACBPTASE1"/>
</dbReference>
<proteinExistence type="inferred from homology"/>
<evidence type="ECO:0000256" key="1">
    <source>
        <dbReference type="ARBA" id="ARBA00007164"/>
    </source>
</evidence>
<evidence type="ECO:0000256" key="2">
    <source>
        <dbReference type="ARBA" id="ARBA00022729"/>
    </source>
</evidence>
<sequence>MIQRQIMIVLVMILSVLLAPYPAGAEPDVSAQAAILMDAESGRVLFEKNAYEPLRIASITKIMTAIVALEHGDLEDVVTTSKNAYGVEGSSIYLRLGEKMTLEDLLYGLMLRSGNDAAIAIAEHVGGSVEGFVFLMNQKAEELGMQQTLFSNPHGLDTHEEHYSTAYDMALLTAYAMQNETFAEIVSTQKKTAPLEGEKWDRVWYNKNRLLSMYPYADGVKTGYTQRANRTLVSSATKDGHRLIAVTLNAPDDWNDHINMFEYGFQNYTLVTLAEEGETLRDERFERTDGHFKYLNDFRYPLREDEHLQKQIVIDPAFKQEELETIPNPAGYIHYILDNEQIGRTPVGFFSVEQDVSVWQRFRSIFDNLLGVGHG</sequence>
<reference evidence="10 11" key="1">
    <citation type="submission" date="2023-07" db="EMBL/GenBank/DDBJ databases">
        <title>Genomic Encyclopedia of Type Strains, Phase IV (KMG-IV): sequencing the most valuable type-strain genomes for metagenomic binning, comparative biology and taxonomic classification.</title>
        <authorList>
            <person name="Goeker M."/>
        </authorList>
    </citation>
    <scope>NUCLEOTIDE SEQUENCE [LARGE SCALE GENOMIC DNA]</scope>
    <source>
        <strain evidence="10 11">DSM 17740</strain>
    </source>
</reference>
<dbReference type="SUPFAM" id="SSF56601">
    <property type="entry name" value="beta-lactamase/transpeptidase-like"/>
    <property type="match status" value="1"/>
</dbReference>
<name>A0ABU0CUI1_9BACI</name>
<dbReference type="Gene3D" id="3.40.710.10">
    <property type="entry name" value="DD-peptidase/beta-lactamase superfamily"/>
    <property type="match status" value="1"/>
</dbReference>
<keyword evidence="3 10" id="KW-0378">Hydrolase</keyword>
<keyword evidence="10" id="KW-0121">Carboxypeptidase</keyword>
<dbReference type="PANTHER" id="PTHR21581">
    <property type="entry name" value="D-ALANYL-D-ALANINE CARBOXYPEPTIDASE"/>
    <property type="match status" value="1"/>
</dbReference>